<dbReference type="RefSeq" id="WP_014886845.1">
    <property type="nucleotide sequence ID" value="NC_018414.1"/>
</dbReference>
<dbReference type="PANTHER" id="PTHR43090">
    <property type="entry name" value="1-(5-PHOSPHORIBOSYL)-5-[(5-PHOSPHORIBOSYLAMINO)METHYLIDENEAMINO] IMIDAZOLE-4-CARBOXAMIDE ISOMERASE"/>
    <property type="match status" value="1"/>
</dbReference>
<keyword evidence="6" id="KW-0413">Isomerase</keyword>
<evidence type="ECO:0000313" key="6">
    <source>
        <dbReference type="EMBL" id="AFP83544.1"/>
    </source>
</evidence>
<keyword evidence="3 5" id="KW-0368">Histidine biosynthesis</keyword>
<dbReference type="GO" id="GO:0000105">
    <property type="term" value="P:L-histidine biosynthetic process"/>
    <property type="evidence" value="ECO:0007669"/>
    <property type="project" value="UniProtKB-KW"/>
</dbReference>
<evidence type="ECO:0000256" key="1">
    <source>
        <dbReference type="ARBA" id="ARBA00009667"/>
    </source>
</evidence>
<dbReference type="OrthoDB" id="9807749at2"/>
<dbReference type="EMBL" id="CP003541">
    <property type="protein sequence ID" value="AFP83544.1"/>
    <property type="molecule type" value="Genomic_DNA"/>
</dbReference>
<dbReference type="STRING" id="1202536.A33U_078"/>
<dbReference type="InterPro" id="IPR013785">
    <property type="entry name" value="Aldolase_TIM"/>
</dbReference>
<dbReference type="PANTHER" id="PTHR43090:SF2">
    <property type="entry name" value="1-(5-PHOSPHORIBOSYL)-5-[(5-PHOSPHORIBOSYLAMINO)METHYLIDENEAMINO] IMIDAZOLE-4-CARBOXAMIDE ISOMERASE"/>
    <property type="match status" value="1"/>
</dbReference>
<dbReference type="AlphaFoldDB" id="J7GSU0"/>
<evidence type="ECO:0000256" key="2">
    <source>
        <dbReference type="ARBA" id="ARBA00022605"/>
    </source>
</evidence>
<sequence length="224" mass="26665">MILLSLDVYNNKVVRLIKGKINNIYYFGYLKEYINFYSSINIKKIHLITLDNIFKKKKKIIKIKKNIKIQFGGGFNNIKIINYYYNYKKSDFVLGSILFKNKIEFKKILSYYKNKILISLDCNDKIIYINGWKTNTLIKFEKIFYYLIDLNIKKIIYTDISKDGTLIGFNKSNFYFLNNKLNLCKIIISGGVKNLKNLKNNNFNFNFIIGISIYKFYIKIKEII</sequence>
<dbReference type="GO" id="GO:0000162">
    <property type="term" value="P:L-tryptophan biosynthetic process"/>
    <property type="evidence" value="ECO:0007669"/>
    <property type="project" value="TreeGrafter"/>
</dbReference>
<proteinExistence type="inferred from homology"/>
<dbReference type="InterPro" id="IPR006062">
    <property type="entry name" value="His_biosynth"/>
</dbReference>
<dbReference type="KEGG" id="cru:A33U_078"/>
<dbReference type="Pfam" id="PF00977">
    <property type="entry name" value="His_biosynth"/>
    <property type="match status" value="1"/>
</dbReference>
<evidence type="ECO:0000313" key="7">
    <source>
        <dbReference type="Proteomes" id="UP000003932"/>
    </source>
</evidence>
<dbReference type="InterPro" id="IPR044524">
    <property type="entry name" value="Isoase_HisA-like"/>
</dbReference>
<protein>
    <submittedName>
        <fullName evidence="6">Phosphoribosylformimino-5-aminoimidazole carboxamide ribonucleotide (ProFAR) isomerase</fullName>
    </submittedName>
</protein>
<dbReference type="PATRIC" id="fig|1202536.3.peg.69"/>
<dbReference type="GO" id="GO:0005737">
    <property type="term" value="C:cytoplasm"/>
    <property type="evidence" value="ECO:0007669"/>
    <property type="project" value="TreeGrafter"/>
</dbReference>
<dbReference type="InterPro" id="IPR011060">
    <property type="entry name" value="RibuloseP-bd_barrel"/>
</dbReference>
<evidence type="ECO:0000256" key="3">
    <source>
        <dbReference type="ARBA" id="ARBA00023102"/>
    </source>
</evidence>
<evidence type="ECO:0000256" key="4">
    <source>
        <dbReference type="ARBA" id="ARBA00029440"/>
    </source>
</evidence>
<evidence type="ECO:0000256" key="5">
    <source>
        <dbReference type="RuleBase" id="RU003657"/>
    </source>
</evidence>
<keyword evidence="2 5" id="KW-0028">Amino-acid biosynthesis</keyword>
<reference evidence="6 7" key="1">
    <citation type="journal article" date="2012" name="Mol. Biol. Evol.">
        <title>Genome reduction and co-evolution between the primary and secondary bacterial symbionts of psyllids.</title>
        <authorList>
            <person name="Sloan D.B."/>
            <person name="Moran N.A."/>
        </authorList>
    </citation>
    <scope>NUCLEOTIDE SEQUENCE [LARGE SCALE GENOMIC DNA]</scope>
    <source>
        <strain evidence="6 7">CE</strain>
    </source>
</reference>
<dbReference type="SUPFAM" id="SSF51366">
    <property type="entry name" value="Ribulose-phoshate binding barrel"/>
    <property type="match status" value="1"/>
</dbReference>
<dbReference type="HOGENOM" id="CLU_048577_1_2_6"/>
<dbReference type="Gene3D" id="3.20.20.70">
    <property type="entry name" value="Aldolase class I"/>
    <property type="match status" value="1"/>
</dbReference>
<accession>J7GSU0</accession>
<name>J7GSU0_CARRU</name>
<comment type="pathway">
    <text evidence="4">Amino-acid biosynthesis.</text>
</comment>
<comment type="similarity">
    <text evidence="1 5">Belongs to the HisA/HisF family.</text>
</comment>
<dbReference type="Proteomes" id="UP000003932">
    <property type="component" value="Chromosome"/>
</dbReference>
<dbReference type="GO" id="GO:0003949">
    <property type="term" value="F:1-(5-phosphoribosyl)-5-[(5-phosphoribosylamino)methylideneamino]imidazole-4-carboxamide isomerase activity"/>
    <property type="evidence" value="ECO:0007669"/>
    <property type="project" value="InterPro"/>
</dbReference>
<organism evidence="6 7">
    <name type="scientific">Candidatus Carsonella ruddii CE isolate Thao2000</name>
    <dbReference type="NCBI Taxonomy" id="1202536"/>
    <lineage>
        <taxon>Bacteria</taxon>
        <taxon>Pseudomonadati</taxon>
        <taxon>Pseudomonadota</taxon>
        <taxon>Gammaproteobacteria</taxon>
        <taxon>Oceanospirillales</taxon>
        <taxon>Halomonadaceae</taxon>
        <taxon>Zymobacter group</taxon>
        <taxon>Candidatus Carsonella</taxon>
    </lineage>
</organism>
<gene>
    <name evidence="6" type="primary">hisA</name>
    <name evidence="6" type="ORF">A33U_078</name>
</gene>